<keyword evidence="5 7" id="KW-1133">Transmembrane helix</keyword>
<comment type="catalytic activity">
    <reaction evidence="7">
        <text>L-cysteinyl-[prolipoprotein] + a 1,2-diacyl-sn-glycero-3-phospho-(1'-sn-glycerol) = an S-1,2-diacyl-sn-glyceryl-L-cysteinyl-[prolipoprotein] + sn-glycerol 1-phosphate + H(+)</text>
        <dbReference type="Rhea" id="RHEA:56712"/>
        <dbReference type="Rhea" id="RHEA-COMP:14679"/>
        <dbReference type="Rhea" id="RHEA-COMP:14680"/>
        <dbReference type="ChEBI" id="CHEBI:15378"/>
        <dbReference type="ChEBI" id="CHEBI:29950"/>
        <dbReference type="ChEBI" id="CHEBI:57685"/>
        <dbReference type="ChEBI" id="CHEBI:64716"/>
        <dbReference type="ChEBI" id="CHEBI:140658"/>
        <dbReference type="EC" id="2.5.1.145"/>
    </reaction>
</comment>
<protein>
    <recommendedName>
        <fullName evidence="7">Phosphatidylglycerol--prolipoprotein diacylglyceryl transferase</fullName>
        <ecNumber evidence="7">2.5.1.145</ecNumber>
    </recommendedName>
</protein>
<keyword evidence="9" id="KW-1185">Reference proteome</keyword>
<sequence length="296" mass="33640">MMIHPQFDPVALSLGPVQVHWYGLMYLLAFAAAYGLAWYRSTKRDAWSADMVSDLVFYGALGVILGGRIGYVLFYQFGELLQNPAYLLRVWEGGMSFHGGFIGVVLGMWFFARKYKKTPFQVLDFIAPCVPTGLLFGRLGNFINGELWGRVSDGGYNWLTYFPQAAPFDAELLQQDPSLQRLAIEVNGQYVLPRHPSQLYEAFAEGLLLFIILWWFSSKPRPRMAVSALFLLGYGLSRFIIEFFRQPDADQGFILFGWMTKGQILTAPMIILGLFMLAYAYKRGIYDWGKQATYSA</sequence>
<comment type="subcellular location">
    <subcellularLocation>
        <location evidence="7">Cell membrane</location>
        <topology evidence="7">Multi-pass membrane protein</topology>
    </subcellularLocation>
</comment>
<evidence type="ECO:0000256" key="7">
    <source>
        <dbReference type="HAMAP-Rule" id="MF_01147"/>
    </source>
</evidence>
<accession>A0ABP3FTE9</accession>
<keyword evidence="4 7" id="KW-0812">Transmembrane</keyword>
<comment type="caution">
    <text evidence="8">The sequence shown here is derived from an EMBL/GenBank/DDBJ whole genome shotgun (WGS) entry which is preliminary data.</text>
</comment>
<dbReference type="GO" id="GO:0016740">
    <property type="term" value="F:transferase activity"/>
    <property type="evidence" value="ECO:0007669"/>
    <property type="project" value="UniProtKB-KW"/>
</dbReference>
<dbReference type="InterPro" id="IPR001640">
    <property type="entry name" value="Lgt"/>
</dbReference>
<evidence type="ECO:0000313" key="9">
    <source>
        <dbReference type="Proteomes" id="UP001501787"/>
    </source>
</evidence>
<dbReference type="RefSeq" id="WP_201504659.1">
    <property type="nucleotide sequence ID" value="NZ_BAAAFR010000008.1"/>
</dbReference>
<feature type="binding site" evidence="7">
    <location>
        <position position="138"/>
    </location>
    <ligand>
        <name>a 1,2-diacyl-sn-glycero-3-phospho-(1'-sn-glycerol)</name>
        <dbReference type="ChEBI" id="CHEBI:64716"/>
    </ligand>
</feature>
<dbReference type="EMBL" id="BAAAFR010000008">
    <property type="protein sequence ID" value="GAA0322707.1"/>
    <property type="molecule type" value="Genomic_DNA"/>
</dbReference>
<evidence type="ECO:0000256" key="6">
    <source>
        <dbReference type="ARBA" id="ARBA00023136"/>
    </source>
</evidence>
<evidence type="ECO:0000256" key="5">
    <source>
        <dbReference type="ARBA" id="ARBA00022989"/>
    </source>
</evidence>
<comment type="pathway">
    <text evidence="7">Protein modification; lipoprotein biosynthesis (diacylglyceryl transfer).</text>
</comment>
<dbReference type="PANTHER" id="PTHR30589:SF0">
    <property type="entry name" value="PHOSPHATIDYLGLYCEROL--PROLIPOPROTEIN DIACYLGLYCERYL TRANSFERASE"/>
    <property type="match status" value="1"/>
</dbReference>
<evidence type="ECO:0000256" key="4">
    <source>
        <dbReference type="ARBA" id="ARBA00022692"/>
    </source>
</evidence>
<feature type="transmembrane region" description="Helical" evidence="7">
    <location>
        <begin position="223"/>
        <end position="241"/>
    </location>
</feature>
<evidence type="ECO:0000256" key="3">
    <source>
        <dbReference type="ARBA" id="ARBA00022679"/>
    </source>
</evidence>
<organism evidence="8 9">
    <name type="scientific">Psychrobacter aestuarii</name>
    <dbReference type="NCBI Taxonomy" id="556327"/>
    <lineage>
        <taxon>Bacteria</taxon>
        <taxon>Pseudomonadati</taxon>
        <taxon>Pseudomonadota</taxon>
        <taxon>Gammaproteobacteria</taxon>
        <taxon>Moraxellales</taxon>
        <taxon>Moraxellaceae</taxon>
        <taxon>Psychrobacter</taxon>
    </lineage>
</organism>
<dbReference type="PROSITE" id="PS01311">
    <property type="entry name" value="LGT"/>
    <property type="match status" value="1"/>
</dbReference>
<keyword evidence="6 7" id="KW-0472">Membrane</keyword>
<keyword evidence="2 7" id="KW-1003">Cell membrane</keyword>
<dbReference type="Pfam" id="PF01790">
    <property type="entry name" value="LGT"/>
    <property type="match status" value="1"/>
</dbReference>
<dbReference type="HAMAP" id="MF_01147">
    <property type="entry name" value="Lgt"/>
    <property type="match status" value="1"/>
</dbReference>
<gene>
    <name evidence="7 8" type="primary">lgt</name>
    <name evidence="8" type="ORF">GCM10009129_20660</name>
</gene>
<evidence type="ECO:0000256" key="1">
    <source>
        <dbReference type="ARBA" id="ARBA00007150"/>
    </source>
</evidence>
<evidence type="ECO:0000313" key="8">
    <source>
        <dbReference type="EMBL" id="GAA0322707.1"/>
    </source>
</evidence>
<dbReference type="Proteomes" id="UP001501787">
    <property type="component" value="Unassembled WGS sequence"/>
</dbReference>
<reference evidence="9" key="1">
    <citation type="journal article" date="2019" name="Int. J. Syst. Evol. Microbiol.">
        <title>The Global Catalogue of Microorganisms (GCM) 10K type strain sequencing project: providing services to taxonomists for standard genome sequencing and annotation.</title>
        <authorList>
            <consortium name="The Broad Institute Genomics Platform"/>
            <consortium name="The Broad Institute Genome Sequencing Center for Infectious Disease"/>
            <person name="Wu L."/>
            <person name="Ma J."/>
        </authorList>
    </citation>
    <scope>NUCLEOTIDE SEQUENCE [LARGE SCALE GENOMIC DNA]</scope>
    <source>
        <strain evidence="9">JCM 16343</strain>
    </source>
</reference>
<evidence type="ECO:0000256" key="2">
    <source>
        <dbReference type="ARBA" id="ARBA00022475"/>
    </source>
</evidence>
<dbReference type="EC" id="2.5.1.145" evidence="7"/>
<comment type="similarity">
    <text evidence="1 7">Belongs to the Lgt family.</text>
</comment>
<proteinExistence type="inferred from homology"/>
<dbReference type="PANTHER" id="PTHR30589">
    <property type="entry name" value="PROLIPOPROTEIN DIACYLGLYCERYL TRANSFERASE"/>
    <property type="match status" value="1"/>
</dbReference>
<dbReference type="NCBIfam" id="TIGR00544">
    <property type="entry name" value="lgt"/>
    <property type="match status" value="1"/>
</dbReference>
<feature type="transmembrane region" description="Helical" evidence="7">
    <location>
        <begin position="51"/>
        <end position="75"/>
    </location>
</feature>
<name>A0ABP3FTE9_9GAMM</name>
<feature type="transmembrane region" description="Helical" evidence="7">
    <location>
        <begin position="20"/>
        <end position="39"/>
    </location>
</feature>
<comment type="function">
    <text evidence="7">Catalyzes the transfer of the diacylglyceryl group from phosphatidylglycerol to the sulfhydryl group of the N-terminal cysteine of a prolipoprotein, the first step in the formation of mature lipoproteins.</text>
</comment>
<feature type="transmembrane region" description="Helical" evidence="7">
    <location>
        <begin position="262"/>
        <end position="281"/>
    </location>
</feature>
<keyword evidence="3 7" id="KW-0808">Transferase</keyword>
<feature type="transmembrane region" description="Helical" evidence="7">
    <location>
        <begin position="95"/>
        <end position="112"/>
    </location>
</feature>